<keyword evidence="1" id="KW-0472">Membrane</keyword>
<keyword evidence="1" id="KW-1133">Transmembrane helix</keyword>
<organism evidence="2 3">
    <name type="scientific">candidate division WWE3 bacterium RIFCSPLOWO2_12_FULL_36_10</name>
    <dbReference type="NCBI Taxonomy" id="1802630"/>
    <lineage>
        <taxon>Bacteria</taxon>
        <taxon>Katanobacteria</taxon>
    </lineage>
</organism>
<evidence type="ECO:0000256" key="1">
    <source>
        <dbReference type="SAM" id="Phobius"/>
    </source>
</evidence>
<feature type="transmembrane region" description="Helical" evidence="1">
    <location>
        <begin position="77"/>
        <end position="98"/>
    </location>
</feature>
<evidence type="ECO:0000313" key="3">
    <source>
        <dbReference type="Proteomes" id="UP000177763"/>
    </source>
</evidence>
<proteinExistence type="predicted"/>
<gene>
    <name evidence="2" type="ORF">A3H26_01935</name>
</gene>
<dbReference type="AlphaFoldDB" id="A0A1F4VGK1"/>
<reference evidence="2 3" key="1">
    <citation type="journal article" date="2016" name="Nat. Commun.">
        <title>Thousands of microbial genomes shed light on interconnected biogeochemical processes in an aquifer system.</title>
        <authorList>
            <person name="Anantharaman K."/>
            <person name="Brown C.T."/>
            <person name="Hug L.A."/>
            <person name="Sharon I."/>
            <person name="Castelle C.J."/>
            <person name="Probst A.J."/>
            <person name="Thomas B.C."/>
            <person name="Singh A."/>
            <person name="Wilkins M.J."/>
            <person name="Karaoz U."/>
            <person name="Brodie E.L."/>
            <person name="Williams K.H."/>
            <person name="Hubbard S.S."/>
            <person name="Banfield J.F."/>
        </authorList>
    </citation>
    <scope>NUCLEOTIDE SEQUENCE [LARGE SCALE GENOMIC DNA]</scope>
</reference>
<protein>
    <submittedName>
        <fullName evidence="2">Uncharacterized protein</fullName>
    </submittedName>
</protein>
<comment type="caution">
    <text evidence="2">The sequence shown here is derived from an EMBL/GenBank/DDBJ whole genome shotgun (WGS) entry which is preliminary data.</text>
</comment>
<keyword evidence="1" id="KW-0812">Transmembrane</keyword>
<feature type="transmembrane region" description="Helical" evidence="1">
    <location>
        <begin position="47"/>
        <end position="71"/>
    </location>
</feature>
<evidence type="ECO:0000313" key="2">
    <source>
        <dbReference type="EMBL" id="OGC56331.1"/>
    </source>
</evidence>
<accession>A0A1F4VGK1</accession>
<feature type="transmembrane region" description="Helical" evidence="1">
    <location>
        <begin position="12"/>
        <end position="35"/>
    </location>
</feature>
<dbReference type="EMBL" id="MEVN01000040">
    <property type="protein sequence ID" value="OGC56331.1"/>
    <property type="molecule type" value="Genomic_DNA"/>
</dbReference>
<dbReference type="Proteomes" id="UP000177763">
    <property type="component" value="Unassembled WGS sequence"/>
</dbReference>
<dbReference type="STRING" id="1802630.A3H26_01935"/>
<name>A0A1F4VGK1_UNCKA</name>
<sequence>MEQEFIRVFTGPMVGSTFVFVPINVTAALLTLILVIRIGKGRLNIPVILIGLGFLVSAAIPIVFGIEYLWIVPLLQTIFGALAILALMKVFGVFSLIFKSKRPSLFVNSATIVKHDDNQITPLGQ</sequence>